<evidence type="ECO:0000256" key="3">
    <source>
        <dbReference type="ARBA" id="ARBA00022833"/>
    </source>
</evidence>
<dbReference type="STRING" id="1334629.MFUL124B02_14530"/>
<keyword evidence="8" id="KW-1185">Reference proteome</keyword>
<organism evidence="6 9">
    <name type="scientific">Myxococcus fulvus</name>
    <dbReference type="NCBI Taxonomy" id="33"/>
    <lineage>
        <taxon>Bacteria</taxon>
        <taxon>Pseudomonadati</taxon>
        <taxon>Myxococcota</taxon>
        <taxon>Myxococcia</taxon>
        <taxon>Myxococcales</taxon>
        <taxon>Cystobacterineae</taxon>
        <taxon>Myxococcaceae</taxon>
        <taxon>Myxococcus</taxon>
    </lineage>
</organism>
<evidence type="ECO:0000256" key="2">
    <source>
        <dbReference type="ARBA" id="ARBA00022723"/>
    </source>
</evidence>
<dbReference type="PANTHER" id="PTHR33337:SF40">
    <property type="entry name" value="CENP-V_GFA DOMAIN-CONTAINING PROTEIN-RELATED"/>
    <property type="match status" value="1"/>
</dbReference>
<gene>
    <name evidence="6" type="ORF">MFU01_52080</name>
    <name evidence="7" type="ORF">SAMN05443572_110233</name>
</gene>
<protein>
    <submittedName>
        <fullName evidence="6">Aldehyde-activating protein</fullName>
    </submittedName>
    <submittedName>
        <fullName evidence="7">Uncharacterized conserved protein</fullName>
    </submittedName>
</protein>
<evidence type="ECO:0000256" key="1">
    <source>
        <dbReference type="ARBA" id="ARBA00005495"/>
    </source>
</evidence>
<evidence type="ECO:0000256" key="4">
    <source>
        <dbReference type="ARBA" id="ARBA00023239"/>
    </source>
</evidence>
<evidence type="ECO:0000313" key="9">
    <source>
        <dbReference type="Proteomes" id="UP000321514"/>
    </source>
</evidence>
<dbReference type="Pfam" id="PF04828">
    <property type="entry name" value="GFA"/>
    <property type="match status" value="1"/>
</dbReference>
<dbReference type="GO" id="GO:0016846">
    <property type="term" value="F:carbon-sulfur lyase activity"/>
    <property type="evidence" value="ECO:0007669"/>
    <property type="project" value="InterPro"/>
</dbReference>
<comment type="similarity">
    <text evidence="1">Belongs to the Gfa family.</text>
</comment>
<dbReference type="AlphaFoldDB" id="A0A511T7M8"/>
<keyword evidence="3" id="KW-0862">Zinc</keyword>
<evidence type="ECO:0000259" key="5">
    <source>
        <dbReference type="PROSITE" id="PS51891"/>
    </source>
</evidence>
<evidence type="ECO:0000313" key="6">
    <source>
        <dbReference type="EMBL" id="GEN10171.1"/>
    </source>
</evidence>
<evidence type="ECO:0000313" key="7">
    <source>
        <dbReference type="EMBL" id="SEU35258.1"/>
    </source>
</evidence>
<dbReference type="RefSeq" id="WP_046712538.1">
    <property type="nucleotide sequence ID" value="NZ_BJXR01000037.1"/>
</dbReference>
<feature type="domain" description="CENP-V/GFA" evidence="5">
    <location>
        <begin position="2"/>
        <end position="116"/>
    </location>
</feature>
<dbReference type="InterPro" id="IPR011057">
    <property type="entry name" value="Mss4-like_sf"/>
</dbReference>
<dbReference type="OrthoDB" id="9805575at2"/>
<dbReference type="PANTHER" id="PTHR33337">
    <property type="entry name" value="GFA DOMAIN-CONTAINING PROTEIN"/>
    <property type="match status" value="1"/>
</dbReference>
<reference evidence="6 9" key="2">
    <citation type="submission" date="2019-07" db="EMBL/GenBank/DDBJ databases">
        <title>Whole genome shotgun sequence of Myxococcus fulvus NBRC 100333.</title>
        <authorList>
            <person name="Hosoyama A."/>
            <person name="Uohara A."/>
            <person name="Ohji S."/>
            <person name="Ichikawa N."/>
        </authorList>
    </citation>
    <scope>NUCLEOTIDE SEQUENCE [LARGE SCALE GENOMIC DNA]</scope>
    <source>
        <strain evidence="6 9">NBRC 100333</strain>
    </source>
</reference>
<name>A0A511T7M8_MYXFU</name>
<dbReference type="GO" id="GO:0046872">
    <property type="term" value="F:metal ion binding"/>
    <property type="evidence" value="ECO:0007669"/>
    <property type="project" value="UniProtKB-KW"/>
</dbReference>
<dbReference type="Gene3D" id="3.90.1590.10">
    <property type="entry name" value="glutathione-dependent formaldehyde- activating enzyme (gfa)"/>
    <property type="match status" value="1"/>
</dbReference>
<sequence>MHRGSCLCGAVRFTVEGELRAPDACHCGKCRKHSGHYFVSTDVPRSAVTLEGADKVTWFQSSEKARRGFCSVCGSSLFWDPLQRDWIGIAMGAFDTPTQTRVALHIYLANKGDYYELEEGTPRFDTIPPKPHESSA</sequence>
<reference evidence="7 8" key="1">
    <citation type="submission" date="2016-10" db="EMBL/GenBank/DDBJ databases">
        <authorList>
            <person name="Varghese N."/>
            <person name="Submissions S."/>
        </authorList>
    </citation>
    <scope>NUCLEOTIDE SEQUENCE [LARGE SCALE GENOMIC DNA]</scope>
    <source>
        <strain evidence="7 8">DSM 16525</strain>
    </source>
</reference>
<dbReference type="EMBL" id="FOIB01000010">
    <property type="protein sequence ID" value="SEU35258.1"/>
    <property type="molecule type" value="Genomic_DNA"/>
</dbReference>
<comment type="caution">
    <text evidence="6">The sequence shown here is derived from an EMBL/GenBank/DDBJ whole genome shotgun (WGS) entry which is preliminary data.</text>
</comment>
<dbReference type="Proteomes" id="UP000183760">
    <property type="component" value="Unassembled WGS sequence"/>
</dbReference>
<proteinExistence type="inferred from homology"/>
<dbReference type="PROSITE" id="PS51891">
    <property type="entry name" value="CENP_V_GFA"/>
    <property type="match status" value="1"/>
</dbReference>
<accession>A0A511T7M8</accession>
<keyword evidence="2" id="KW-0479">Metal-binding</keyword>
<dbReference type="Proteomes" id="UP000321514">
    <property type="component" value="Unassembled WGS sequence"/>
</dbReference>
<dbReference type="InterPro" id="IPR006913">
    <property type="entry name" value="CENP-V/GFA"/>
</dbReference>
<keyword evidence="4" id="KW-0456">Lyase</keyword>
<dbReference type="EMBL" id="BJXR01000037">
    <property type="protein sequence ID" value="GEN10171.1"/>
    <property type="molecule type" value="Genomic_DNA"/>
</dbReference>
<dbReference type="SUPFAM" id="SSF51316">
    <property type="entry name" value="Mss4-like"/>
    <property type="match status" value="1"/>
</dbReference>
<evidence type="ECO:0000313" key="8">
    <source>
        <dbReference type="Proteomes" id="UP000183760"/>
    </source>
</evidence>